<dbReference type="Pfam" id="PF13472">
    <property type="entry name" value="Lipase_GDSL_2"/>
    <property type="match status" value="1"/>
</dbReference>
<evidence type="ECO:0000313" key="2">
    <source>
        <dbReference type="EMBL" id="MDZ5460616.1"/>
    </source>
</evidence>
<protein>
    <submittedName>
        <fullName evidence="2">SGNH/GDSL hydrolase family protein</fullName>
    </submittedName>
</protein>
<keyword evidence="3" id="KW-1185">Reference proteome</keyword>
<organism evidence="2 3">
    <name type="scientific">Azohydromonas lata</name>
    <dbReference type="NCBI Taxonomy" id="45677"/>
    <lineage>
        <taxon>Bacteria</taxon>
        <taxon>Pseudomonadati</taxon>
        <taxon>Pseudomonadota</taxon>
        <taxon>Betaproteobacteria</taxon>
        <taxon>Burkholderiales</taxon>
        <taxon>Sphaerotilaceae</taxon>
        <taxon>Azohydromonas</taxon>
    </lineage>
</organism>
<dbReference type="CDD" id="cd00229">
    <property type="entry name" value="SGNH_hydrolase"/>
    <property type="match status" value="1"/>
</dbReference>
<evidence type="ECO:0000313" key="3">
    <source>
        <dbReference type="Proteomes" id="UP001293718"/>
    </source>
</evidence>
<reference evidence="2 3" key="1">
    <citation type="submission" date="2023-11" db="EMBL/GenBank/DDBJ databases">
        <title>Draft genome of Azohydromonas lata strain H1 (DSM1123), a polyhydroxyalkanoate producer.</title>
        <authorList>
            <person name="Traversa D."/>
            <person name="D'Addabbo P."/>
            <person name="Pazzani C."/>
            <person name="Manzari C."/>
            <person name="Chiara M."/>
            <person name="Scrascia M."/>
        </authorList>
    </citation>
    <scope>NUCLEOTIDE SEQUENCE [LARGE SCALE GENOMIC DNA]</scope>
    <source>
        <strain evidence="2 3">H1</strain>
    </source>
</reference>
<dbReference type="Gene3D" id="3.40.50.1110">
    <property type="entry name" value="SGNH hydrolase"/>
    <property type="match status" value="1"/>
</dbReference>
<dbReference type="InterPro" id="IPR013830">
    <property type="entry name" value="SGNH_hydro"/>
</dbReference>
<feature type="domain" description="SGNH hydrolase-type esterase" evidence="1">
    <location>
        <begin position="63"/>
        <end position="267"/>
    </location>
</feature>
<gene>
    <name evidence="2" type="ORF">SM757_28955</name>
</gene>
<dbReference type="GO" id="GO:0016787">
    <property type="term" value="F:hydrolase activity"/>
    <property type="evidence" value="ECO:0007669"/>
    <property type="project" value="UniProtKB-KW"/>
</dbReference>
<comment type="caution">
    <text evidence="2">The sequence shown here is derived from an EMBL/GenBank/DDBJ whole genome shotgun (WGS) entry which is preliminary data.</text>
</comment>
<accession>A0ABU5INY4</accession>
<dbReference type="EMBL" id="JAXOJX010000075">
    <property type="protein sequence ID" value="MDZ5460616.1"/>
    <property type="molecule type" value="Genomic_DNA"/>
</dbReference>
<sequence length="283" mass="32486">MKRFIKLKEWGVSVNALMRPPDSYLENTDGSLRSEDFLLRTDENGFIRTGHHVPADAERIVILGDSVPENLYVHEGKRAWPLLERLFFTNNKLVGILNGGMSGATMLHTINCFINKVVPLNPKAVVVMNGISDIEAGLMKDGYWSEDHYVTPITRQTDVACPRTQQLRLEQREKFLQIFHHMAAVHGVPVVFTTVAHRADPDEPFIRQMYGDISEFQRKVEYRRLMNAQTREYCRKNSLNLVDLENDLRSEGNIFYDEYHLNEAGSAVVALQLYKRLSSCLIF</sequence>
<evidence type="ECO:0000259" key="1">
    <source>
        <dbReference type="Pfam" id="PF13472"/>
    </source>
</evidence>
<proteinExistence type="predicted"/>
<dbReference type="SUPFAM" id="SSF52266">
    <property type="entry name" value="SGNH hydrolase"/>
    <property type="match status" value="1"/>
</dbReference>
<name>A0ABU5INY4_9BURK</name>
<dbReference type="RefSeq" id="WP_322468022.1">
    <property type="nucleotide sequence ID" value="NZ_JAXOJX010000075.1"/>
</dbReference>
<dbReference type="InterPro" id="IPR036514">
    <property type="entry name" value="SGNH_hydro_sf"/>
</dbReference>
<keyword evidence="2" id="KW-0378">Hydrolase</keyword>
<dbReference type="Proteomes" id="UP001293718">
    <property type="component" value="Unassembled WGS sequence"/>
</dbReference>